<dbReference type="GO" id="GO:0050568">
    <property type="term" value="F:protein-glutamine glutaminase activity"/>
    <property type="evidence" value="ECO:0007669"/>
    <property type="project" value="UniProtKB-UniRule"/>
</dbReference>
<dbReference type="Proteomes" id="UP000774000">
    <property type="component" value="Unassembled WGS sequence"/>
</dbReference>
<dbReference type="PANTHER" id="PTHR35147">
    <property type="entry name" value="CHEMORECEPTOR GLUTAMINE DEAMIDASE CHED-RELATED"/>
    <property type="match status" value="1"/>
</dbReference>
<evidence type="ECO:0000256" key="3">
    <source>
        <dbReference type="HAMAP-Rule" id="MF_01440"/>
    </source>
</evidence>
<evidence type="ECO:0000313" key="6">
    <source>
        <dbReference type="Proteomes" id="UP000774000"/>
    </source>
</evidence>
<comment type="function">
    <text evidence="3">Probably deamidates glutamine residues to glutamate on methyl-accepting chemotaxis receptors (MCPs), playing an important role in chemotaxis.</text>
</comment>
<evidence type="ECO:0000256" key="2">
    <source>
        <dbReference type="ARBA" id="ARBA00022801"/>
    </source>
</evidence>
<protein>
    <recommendedName>
        <fullName evidence="3">Probable chemoreceptor glutamine deamidase CheD</fullName>
        <ecNumber evidence="3">3.5.1.44</ecNumber>
    </recommendedName>
</protein>
<evidence type="ECO:0000256" key="4">
    <source>
        <dbReference type="SAM" id="MobiDB-lite"/>
    </source>
</evidence>
<sequence length="194" mass="21973">MKKTFSHKFNKRVVEIFAGEYYTTDQSNVILSTLLGSCVAVCMVDQYHGIAGINHIMISKSADPKQMLLSQDSRYGIHAMELLINNMLKKGASRRELKAKVFGGGKVLNNNETDIAYANVDFAVSYLENEGIPILARDTGGHGGRKIFFFPKDFSVYLRRINMKSALEKTKEQERKHFNQQKKEDKAGELTLFE</sequence>
<dbReference type="HAMAP" id="MF_01440">
    <property type="entry name" value="CheD"/>
    <property type="match status" value="1"/>
</dbReference>
<keyword evidence="2 3" id="KW-0378">Hydrolase</keyword>
<accession>A0A939BRF0</accession>
<reference evidence="5" key="1">
    <citation type="submission" date="2021-01" db="EMBL/GenBank/DDBJ databases">
        <title>Genomic Encyclopedia of Type Strains, Phase IV (KMG-IV): sequencing the most valuable type-strain genomes for metagenomic binning, comparative biology and taxonomic classification.</title>
        <authorList>
            <person name="Goeker M."/>
        </authorList>
    </citation>
    <scope>NUCLEOTIDE SEQUENCE</scope>
    <source>
        <strain evidence="5">DSM 23230</strain>
    </source>
</reference>
<evidence type="ECO:0000313" key="5">
    <source>
        <dbReference type="EMBL" id="MBM7555921.1"/>
    </source>
</evidence>
<dbReference type="InterPro" id="IPR038592">
    <property type="entry name" value="CheD-like_sf"/>
</dbReference>
<dbReference type="EC" id="3.5.1.44" evidence="3"/>
<organism evidence="5 6">
    <name type="scientific">Halanaerobacter jeridensis</name>
    <dbReference type="NCBI Taxonomy" id="706427"/>
    <lineage>
        <taxon>Bacteria</taxon>
        <taxon>Bacillati</taxon>
        <taxon>Bacillota</taxon>
        <taxon>Clostridia</taxon>
        <taxon>Halanaerobiales</taxon>
        <taxon>Halobacteroidaceae</taxon>
        <taxon>Halanaerobacter</taxon>
    </lineage>
</organism>
<name>A0A939BRF0_9FIRM</name>
<dbReference type="Pfam" id="PF03975">
    <property type="entry name" value="CheD"/>
    <property type="match status" value="1"/>
</dbReference>
<dbReference type="AlphaFoldDB" id="A0A939BRF0"/>
<dbReference type="EMBL" id="JAFBDQ010000003">
    <property type="protein sequence ID" value="MBM7555921.1"/>
    <property type="molecule type" value="Genomic_DNA"/>
</dbReference>
<dbReference type="SUPFAM" id="SSF64438">
    <property type="entry name" value="CNF1/YfiH-like putative cysteine hydrolases"/>
    <property type="match status" value="1"/>
</dbReference>
<proteinExistence type="inferred from homology"/>
<dbReference type="InterPro" id="IPR005659">
    <property type="entry name" value="Chemorcpt_Glu_NH3ase_CheD"/>
</dbReference>
<dbReference type="PANTHER" id="PTHR35147:SF3">
    <property type="entry name" value="CHEMORECEPTOR GLUTAMINE DEAMIDASE CHED 1-RELATED"/>
    <property type="match status" value="1"/>
</dbReference>
<dbReference type="CDD" id="cd16352">
    <property type="entry name" value="CheD"/>
    <property type="match status" value="1"/>
</dbReference>
<keyword evidence="1 3" id="KW-0145">Chemotaxis</keyword>
<dbReference type="RefSeq" id="WP_204700633.1">
    <property type="nucleotide sequence ID" value="NZ_JAFBDQ010000003.1"/>
</dbReference>
<keyword evidence="6" id="KW-1185">Reference proteome</keyword>
<evidence type="ECO:0000256" key="1">
    <source>
        <dbReference type="ARBA" id="ARBA00022500"/>
    </source>
</evidence>
<comment type="catalytic activity">
    <reaction evidence="3">
        <text>L-glutaminyl-[protein] + H2O = L-glutamyl-[protein] + NH4(+)</text>
        <dbReference type="Rhea" id="RHEA:16441"/>
        <dbReference type="Rhea" id="RHEA-COMP:10207"/>
        <dbReference type="Rhea" id="RHEA-COMP:10208"/>
        <dbReference type="ChEBI" id="CHEBI:15377"/>
        <dbReference type="ChEBI" id="CHEBI:28938"/>
        <dbReference type="ChEBI" id="CHEBI:29973"/>
        <dbReference type="ChEBI" id="CHEBI:30011"/>
        <dbReference type="EC" id="3.5.1.44"/>
    </reaction>
</comment>
<feature type="region of interest" description="Disordered" evidence="4">
    <location>
        <begin position="168"/>
        <end position="194"/>
    </location>
</feature>
<gene>
    <name evidence="3" type="primary">cheD</name>
    <name evidence="5" type="ORF">JOC47_000755</name>
</gene>
<dbReference type="GO" id="GO:0006935">
    <property type="term" value="P:chemotaxis"/>
    <property type="evidence" value="ECO:0007669"/>
    <property type="project" value="UniProtKB-UniRule"/>
</dbReference>
<comment type="caution">
    <text evidence="5">The sequence shown here is derived from an EMBL/GenBank/DDBJ whole genome shotgun (WGS) entry which is preliminary data.</text>
</comment>
<feature type="compositionally biased region" description="Basic and acidic residues" evidence="4">
    <location>
        <begin position="168"/>
        <end position="188"/>
    </location>
</feature>
<dbReference type="InterPro" id="IPR011324">
    <property type="entry name" value="Cytotoxic_necrot_fac-like_cat"/>
</dbReference>
<dbReference type="Gene3D" id="3.30.1330.200">
    <property type="match status" value="1"/>
</dbReference>
<comment type="similarity">
    <text evidence="3">Belongs to the CheD family.</text>
</comment>